<evidence type="ECO:0000259" key="1">
    <source>
        <dbReference type="Pfam" id="PF01764"/>
    </source>
</evidence>
<protein>
    <submittedName>
        <fullName evidence="2">Putative lipase</fullName>
    </submittedName>
</protein>
<gene>
    <name evidence="2" type="ORF">QX99_00097</name>
</gene>
<dbReference type="Pfam" id="PF01764">
    <property type="entry name" value="Lipase_3"/>
    <property type="match status" value="1"/>
</dbReference>
<dbReference type="RefSeq" id="WP_043707915.1">
    <property type="nucleotide sequence ID" value="NZ_JALOCT010000002.1"/>
</dbReference>
<dbReference type="AlphaFoldDB" id="A0A0D1JSH9"/>
<dbReference type="SUPFAM" id="SSF53474">
    <property type="entry name" value="alpha/beta-Hydrolases"/>
    <property type="match status" value="1"/>
</dbReference>
<reference evidence="2 3" key="1">
    <citation type="journal article" date="2015" name="Microbiology (Mosc.)">
        <title>Genomics of the Weissella cibaria species with an examination of its metabolic traits.</title>
        <authorList>
            <person name="Lynch K.M."/>
            <person name="Lucid A."/>
            <person name="Arendt E.K."/>
            <person name="Sleator R.D."/>
            <person name="Lucey B."/>
            <person name="Coffey A."/>
        </authorList>
    </citation>
    <scope>NUCLEOTIDE SEQUENCE [LARGE SCALE GENOMIC DNA]</scope>
    <source>
        <strain evidence="2 3">MG1</strain>
    </source>
</reference>
<dbReference type="InterPro" id="IPR002921">
    <property type="entry name" value="Fungal_lipase-type"/>
</dbReference>
<comment type="caution">
    <text evidence="2">The sequence shown here is derived from an EMBL/GenBank/DDBJ whole genome shotgun (WGS) entry which is preliminary data.</text>
</comment>
<evidence type="ECO:0000313" key="3">
    <source>
        <dbReference type="Proteomes" id="UP000032287"/>
    </source>
</evidence>
<organism evidence="2 3">
    <name type="scientific">Weissella cibaria</name>
    <dbReference type="NCBI Taxonomy" id="137591"/>
    <lineage>
        <taxon>Bacteria</taxon>
        <taxon>Bacillati</taxon>
        <taxon>Bacillota</taxon>
        <taxon>Bacilli</taxon>
        <taxon>Lactobacillales</taxon>
        <taxon>Lactobacillaceae</taxon>
        <taxon>Weissella</taxon>
    </lineage>
</organism>
<dbReference type="Proteomes" id="UP000032287">
    <property type="component" value="Unassembled WGS sequence"/>
</dbReference>
<sequence length="378" mass="41809">MVALTFTTSHNGNATPSARELDVPYTDDLFRQDSKQYQHDLARVSVVMAGSTYTKDSQPVGTGYATANLQKLGFTTSDFNYGIADDPNNVAFTLGVKRLPDMNLFAAIIRGTPQSAEWSGDFMIGDDDAPGMNNMIFIGQKVAAQLRDFMLTEGDPEQQNVFWVTGHSRGGSATEVVGKLLVDAGETAVCAYAFAPTTTYKQVANEDYADAYPQVHAIINPLDVAPTFPLEAWGFTHIGQQHILPLSVYDAVRTEFERINGRPFGGDLVEDEAKLERGQQLYYALAPSVHDFYHAETPWWDGGTMTPYQWVQDLMLGAQGLEIPARTANVMAYVKTHPVYAKLFQHMANDGNNGYEHTITTYISFMTVLPDDWIVTDD</sequence>
<keyword evidence="3" id="KW-1185">Reference proteome</keyword>
<dbReference type="eggNOG" id="COG3675">
    <property type="taxonomic scope" value="Bacteria"/>
</dbReference>
<name>A0A0D1JSH9_9LACO</name>
<dbReference type="STRING" id="137591.AO080_02370"/>
<feature type="domain" description="Fungal lipase-type" evidence="1">
    <location>
        <begin position="143"/>
        <end position="231"/>
    </location>
</feature>
<proteinExistence type="predicted"/>
<dbReference type="PATRIC" id="fig|137591.25.peg.95"/>
<evidence type="ECO:0000313" key="2">
    <source>
        <dbReference type="EMBL" id="KIU22593.1"/>
    </source>
</evidence>
<dbReference type="EMBL" id="JWHU01000001">
    <property type="protein sequence ID" value="KIU22593.1"/>
    <property type="molecule type" value="Genomic_DNA"/>
</dbReference>
<accession>A0A0D1JSH9</accession>
<dbReference type="Gene3D" id="3.40.50.1820">
    <property type="entry name" value="alpha/beta hydrolase"/>
    <property type="match status" value="1"/>
</dbReference>
<dbReference type="GO" id="GO:0006629">
    <property type="term" value="P:lipid metabolic process"/>
    <property type="evidence" value="ECO:0007669"/>
    <property type="project" value="InterPro"/>
</dbReference>
<dbReference type="InterPro" id="IPR029058">
    <property type="entry name" value="AB_hydrolase_fold"/>
</dbReference>